<comment type="similarity">
    <text evidence="3">Belongs to the TO family.</text>
</comment>
<evidence type="ECO:0000313" key="7">
    <source>
        <dbReference type="Proteomes" id="UP001359485"/>
    </source>
</evidence>
<dbReference type="AlphaFoldDB" id="A0AAN8SI81"/>
<dbReference type="Gene3D" id="3.15.10.30">
    <property type="entry name" value="Haemolymph juvenile hormone binding protein"/>
    <property type="match status" value="1"/>
</dbReference>
<dbReference type="SMART" id="SM00700">
    <property type="entry name" value="JHBP"/>
    <property type="match status" value="1"/>
</dbReference>
<keyword evidence="7" id="KW-1185">Reference proteome</keyword>
<evidence type="ECO:0000256" key="4">
    <source>
        <dbReference type="SAM" id="SignalP"/>
    </source>
</evidence>
<dbReference type="EMBL" id="JAWJWF010000004">
    <property type="protein sequence ID" value="KAK6633518.1"/>
    <property type="molecule type" value="Genomic_DNA"/>
</dbReference>
<dbReference type="Pfam" id="PF06585">
    <property type="entry name" value="JHBP"/>
    <property type="match status" value="1"/>
</dbReference>
<proteinExistence type="inferred from homology"/>
<organism evidence="6 8">
    <name type="scientific">Polyplax serrata</name>
    <name type="common">Common mouse louse</name>
    <dbReference type="NCBI Taxonomy" id="468196"/>
    <lineage>
        <taxon>Eukaryota</taxon>
        <taxon>Metazoa</taxon>
        <taxon>Ecdysozoa</taxon>
        <taxon>Arthropoda</taxon>
        <taxon>Hexapoda</taxon>
        <taxon>Insecta</taxon>
        <taxon>Pterygota</taxon>
        <taxon>Neoptera</taxon>
        <taxon>Paraneoptera</taxon>
        <taxon>Psocodea</taxon>
        <taxon>Troctomorpha</taxon>
        <taxon>Phthiraptera</taxon>
        <taxon>Anoplura</taxon>
        <taxon>Polyplacidae</taxon>
        <taxon>Polyplax</taxon>
    </lineage>
</organism>
<evidence type="ECO:0000313" key="5">
    <source>
        <dbReference type="EMBL" id="KAK6633518.1"/>
    </source>
</evidence>
<evidence type="ECO:0000313" key="8">
    <source>
        <dbReference type="Proteomes" id="UP001372834"/>
    </source>
</evidence>
<dbReference type="PANTHER" id="PTHR11008">
    <property type="entry name" value="PROTEIN TAKEOUT-LIKE PROTEIN"/>
    <property type="match status" value="1"/>
</dbReference>
<dbReference type="InterPro" id="IPR038606">
    <property type="entry name" value="To_sf"/>
</dbReference>
<dbReference type="GO" id="GO:0007623">
    <property type="term" value="P:circadian rhythm"/>
    <property type="evidence" value="ECO:0007669"/>
    <property type="project" value="UniProtKB-ARBA"/>
</dbReference>
<accession>A0AAN8SI81</accession>
<sequence>MIFNLGFAVLCIAFGLNVAQSTSLPSYIQICRLSDPNLEGCVLNSIEKIKPYLKKGIPELAIPPAEPLFIPELGVPGGPDNGVVAVGRNIKVYGASDFTVEKLKLDFSNPSRPTIHFAFNLPHLKFDGDYEVNTRILVLPIKGKGPIKFDAFNTKADAILYGHTYKKGNNNYVRFNRMDLSLHMQDYSVHLGNLFNGDKLLEQATNQALNENKDEFKKALNPTVTKSIIELILQFANDLAKNQPYDVLFPN</sequence>
<gene>
    <name evidence="6" type="ORF">RUM43_001098</name>
    <name evidence="5" type="ORF">RUM44_004125</name>
</gene>
<reference evidence="6 8" key="1">
    <citation type="submission" date="2023-10" db="EMBL/GenBank/DDBJ databases">
        <title>Genomes of two closely related lineages of the louse Polyplax serrata with different host specificities.</title>
        <authorList>
            <person name="Martinu J."/>
            <person name="Tarabai H."/>
            <person name="Stefka J."/>
            <person name="Hypsa V."/>
        </authorList>
    </citation>
    <scope>NUCLEOTIDE SEQUENCE [LARGE SCALE GENOMIC DNA]</scope>
    <source>
        <strain evidence="5">98ZLc_SE</strain>
        <strain evidence="6">HR10_N</strain>
    </source>
</reference>
<name>A0AAN8SI81_POLSC</name>
<feature type="chain" id="PRO_5042890972" evidence="4">
    <location>
        <begin position="22"/>
        <end position="251"/>
    </location>
</feature>
<evidence type="ECO:0000313" key="6">
    <source>
        <dbReference type="EMBL" id="KAK6644825.1"/>
    </source>
</evidence>
<evidence type="ECO:0000256" key="2">
    <source>
        <dbReference type="ARBA" id="ARBA00023108"/>
    </source>
</evidence>
<feature type="signal peptide" evidence="4">
    <location>
        <begin position="1"/>
        <end position="21"/>
    </location>
</feature>
<comment type="caution">
    <text evidence="6">The sequence shown here is derived from an EMBL/GenBank/DDBJ whole genome shotgun (WGS) entry which is preliminary data.</text>
</comment>
<dbReference type="FunFam" id="3.15.10.30:FF:000001">
    <property type="entry name" value="Takeout-like protein 1"/>
    <property type="match status" value="1"/>
</dbReference>
<dbReference type="PANTHER" id="PTHR11008:SF39">
    <property type="entry name" value="CIRCADIAN CLOCK-CONTROLLED PROTEIN-LIKE PROTEIN"/>
    <property type="match status" value="1"/>
</dbReference>
<dbReference type="GO" id="GO:0005615">
    <property type="term" value="C:extracellular space"/>
    <property type="evidence" value="ECO:0007669"/>
    <property type="project" value="TreeGrafter"/>
</dbReference>
<protein>
    <submittedName>
        <fullName evidence="6">Uncharacterized protein</fullName>
    </submittedName>
</protein>
<dbReference type="Proteomes" id="UP001359485">
    <property type="component" value="Unassembled WGS sequence"/>
</dbReference>
<dbReference type="Proteomes" id="UP001372834">
    <property type="component" value="Unassembled WGS sequence"/>
</dbReference>
<keyword evidence="2" id="KW-0090">Biological rhythms</keyword>
<dbReference type="EMBL" id="JAWJWE010000001">
    <property type="protein sequence ID" value="KAK6644825.1"/>
    <property type="molecule type" value="Genomic_DNA"/>
</dbReference>
<evidence type="ECO:0000256" key="3">
    <source>
        <dbReference type="ARBA" id="ARBA00060902"/>
    </source>
</evidence>
<keyword evidence="1 4" id="KW-0732">Signal</keyword>
<dbReference type="InterPro" id="IPR010562">
    <property type="entry name" value="Haemolymph_juvenile_hormone-bd"/>
</dbReference>
<evidence type="ECO:0000256" key="1">
    <source>
        <dbReference type="ARBA" id="ARBA00022729"/>
    </source>
</evidence>